<gene>
    <name evidence="1" type="ORF">BV25DRAFT_335271</name>
</gene>
<accession>A0ACB8T7D6</accession>
<dbReference type="EMBL" id="MU277200">
    <property type="protein sequence ID" value="KAI0064046.1"/>
    <property type="molecule type" value="Genomic_DNA"/>
</dbReference>
<evidence type="ECO:0000313" key="1">
    <source>
        <dbReference type="EMBL" id="KAI0064046.1"/>
    </source>
</evidence>
<proteinExistence type="predicted"/>
<organism evidence="1 2">
    <name type="scientific">Artomyces pyxidatus</name>
    <dbReference type="NCBI Taxonomy" id="48021"/>
    <lineage>
        <taxon>Eukaryota</taxon>
        <taxon>Fungi</taxon>
        <taxon>Dikarya</taxon>
        <taxon>Basidiomycota</taxon>
        <taxon>Agaricomycotina</taxon>
        <taxon>Agaricomycetes</taxon>
        <taxon>Russulales</taxon>
        <taxon>Auriscalpiaceae</taxon>
        <taxon>Artomyces</taxon>
    </lineage>
</organism>
<dbReference type="Proteomes" id="UP000814140">
    <property type="component" value="Unassembled WGS sequence"/>
</dbReference>
<comment type="caution">
    <text evidence="1">The sequence shown here is derived from an EMBL/GenBank/DDBJ whole genome shotgun (WGS) entry which is preliminary data.</text>
</comment>
<protein>
    <submittedName>
        <fullName evidence="1">Uncharacterized protein</fullName>
    </submittedName>
</protein>
<name>A0ACB8T7D6_9AGAM</name>
<reference evidence="1" key="1">
    <citation type="submission" date="2021-03" db="EMBL/GenBank/DDBJ databases">
        <authorList>
            <consortium name="DOE Joint Genome Institute"/>
            <person name="Ahrendt S."/>
            <person name="Looney B.P."/>
            <person name="Miyauchi S."/>
            <person name="Morin E."/>
            <person name="Drula E."/>
            <person name="Courty P.E."/>
            <person name="Chicoki N."/>
            <person name="Fauchery L."/>
            <person name="Kohler A."/>
            <person name="Kuo A."/>
            <person name="Labutti K."/>
            <person name="Pangilinan J."/>
            <person name="Lipzen A."/>
            <person name="Riley R."/>
            <person name="Andreopoulos W."/>
            <person name="He G."/>
            <person name="Johnson J."/>
            <person name="Barry K.W."/>
            <person name="Grigoriev I.V."/>
            <person name="Nagy L."/>
            <person name="Hibbett D."/>
            <person name="Henrissat B."/>
            <person name="Matheny P.B."/>
            <person name="Labbe J."/>
            <person name="Martin F."/>
        </authorList>
    </citation>
    <scope>NUCLEOTIDE SEQUENCE</scope>
    <source>
        <strain evidence="1">HHB10654</strain>
    </source>
</reference>
<evidence type="ECO:0000313" key="2">
    <source>
        <dbReference type="Proteomes" id="UP000814140"/>
    </source>
</evidence>
<reference evidence="1" key="2">
    <citation type="journal article" date="2022" name="New Phytol.">
        <title>Evolutionary transition to the ectomycorrhizal habit in the genomes of a hyperdiverse lineage of mushroom-forming fungi.</title>
        <authorList>
            <person name="Looney B."/>
            <person name="Miyauchi S."/>
            <person name="Morin E."/>
            <person name="Drula E."/>
            <person name="Courty P.E."/>
            <person name="Kohler A."/>
            <person name="Kuo A."/>
            <person name="LaButti K."/>
            <person name="Pangilinan J."/>
            <person name="Lipzen A."/>
            <person name="Riley R."/>
            <person name="Andreopoulos W."/>
            <person name="He G."/>
            <person name="Johnson J."/>
            <person name="Nolan M."/>
            <person name="Tritt A."/>
            <person name="Barry K.W."/>
            <person name="Grigoriev I.V."/>
            <person name="Nagy L.G."/>
            <person name="Hibbett D."/>
            <person name="Henrissat B."/>
            <person name="Matheny P.B."/>
            <person name="Labbe J."/>
            <person name="Martin F.M."/>
        </authorList>
    </citation>
    <scope>NUCLEOTIDE SEQUENCE</scope>
    <source>
        <strain evidence="1">HHB10654</strain>
    </source>
</reference>
<keyword evidence="2" id="KW-1185">Reference proteome</keyword>
<sequence>MQRAVGELDAMTVEENEDEFPQRLSERATTVDEEVQTTVDVEYTNLGRRCTELELDAQQNERLLQEQQAQEAVLRTLVEESRRFSDELEASFTDLLSCRDEFIGDLREKTSELIISDANSRQRQDELEQSLREAQDKLVTADIEMMDMRVQLEGAERNAAASTNRIVQLEADYTRTRKQLVAAEDQLVDLGEEFRIATHRVAQLEEKAEELRTQLAATDSLVLDLRQELDVARKFPQRKDRPTTFEQSVQTDDDLDFDSSSDTDGSLITLFVGSDSPLDLGKDAVDGEPSDTWADDDTLSLSMPYGPPDPTSVRSLQHRLESMTLKYEAAEAARICGDDIEEMLREKSKRM</sequence>